<protein>
    <submittedName>
        <fullName evidence="2">Microcystin-dependent protein</fullName>
    </submittedName>
</protein>
<proteinExistence type="predicted"/>
<gene>
    <name evidence="2" type="ORF">HNR05_002976</name>
</gene>
<keyword evidence="3" id="KW-1185">Reference proteome</keyword>
<dbReference type="RefSeq" id="WP_179579826.1">
    <property type="nucleotide sequence ID" value="NZ_JACCFM010000001.1"/>
</dbReference>
<dbReference type="InterPro" id="IPR011083">
    <property type="entry name" value="Phage_tail_collar_dom"/>
</dbReference>
<dbReference type="InterPro" id="IPR037053">
    <property type="entry name" value="Phage_tail_collar_dom_sf"/>
</dbReference>
<evidence type="ECO:0000313" key="3">
    <source>
        <dbReference type="Proteomes" id="UP000537260"/>
    </source>
</evidence>
<sequence>MTDPFVAEIRLVGFNFAPQGWAFCNGQILPIAQNTALFSLIGTFYGGNGTSNFALPNLQGSMPLGQGQGRGLSQYYLGESGGSAAVTLITGEMPNHNHSAHAVKALGNSTSPAGAVWAQPRVGRAASKTYAQSPAAGTLVPLAGEALGAFGGDQPHNNLPPYLTMNYIIALQGIFPARW</sequence>
<dbReference type="Gene3D" id="3.90.1340.10">
    <property type="entry name" value="Phage tail collar domain"/>
    <property type="match status" value="1"/>
</dbReference>
<evidence type="ECO:0000259" key="1">
    <source>
        <dbReference type="Pfam" id="PF07484"/>
    </source>
</evidence>
<dbReference type="AlphaFoldDB" id="A0A7Z0J771"/>
<feature type="domain" description="Phage tail collar" evidence="1">
    <location>
        <begin position="8"/>
        <end position="63"/>
    </location>
</feature>
<name>A0A7Z0J771_9MICO</name>
<dbReference type="Pfam" id="PF07484">
    <property type="entry name" value="Collar"/>
    <property type="match status" value="1"/>
</dbReference>
<organism evidence="2 3">
    <name type="scientific">Glaciibacter psychrotolerans</name>
    <dbReference type="NCBI Taxonomy" id="670054"/>
    <lineage>
        <taxon>Bacteria</taxon>
        <taxon>Bacillati</taxon>
        <taxon>Actinomycetota</taxon>
        <taxon>Actinomycetes</taxon>
        <taxon>Micrococcales</taxon>
        <taxon>Microbacteriaceae</taxon>
        <taxon>Glaciibacter</taxon>
    </lineage>
</organism>
<dbReference type="EMBL" id="JACCFM010000001">
    <property type="protein sequence ID" value="NYJ21185.1"/>
    <property type="molecule type" value="Genomic_DNA"/>
</dbReference>
<comment type="caution">
    <text evidence="2">The sequence shown here is derived from an EMBL/GenBank/DDBJ whole genome shotgun (WGS) entry which is preliminary data.</text>
</comment>
<evidence type="ECO:0000313" key="2">
    <source>
        <dbReference type="EMBL" id="NYJ21185.1"/>
    </source>
</evidence>
<dbReference type="SUPFAM" id="SSF88874">
    <property type="entry name" value="Receptor-binding domain of short tail fibre protein gp12"/>
    <property type="match status" value="1"/>
</dbReference>
<dbReference type="Proteomes" id="UP000537260">
    <property type="component" value="Unassembled WGS sequence"/>
</dbReference>
<reference evidence="2 3" key="1">
    <citation type="submission" date="2020-07" db="EMBL/GenBank/DDBJ databases">
        <title>Sequencing the genomes of 1000 actinobacteria strains.</title>
        <authorList>
            <person name="Klenk H.-P."/>
        </authorList>
    </citation>
    <scope>NUCLEOTIDE SEQUENCE [LARGE SCALE GENOMIC DNA]</scope>
    <source>
        <strain evidence="2 3">LI1</strain>
    </source>
</reference>
<accession>A0A7Z0J771</accession>